<evidence type="ECO:0000256" key="1">
    <source>
        <dbReference type="SAM" id="MobiDB-lite"/>
    </source>
</evidence>
<feature type="non-terminal residue" evidence="2">
    <location>
        <position position="1"/>
    </location>
</feature>
<comment type="caution">
    <text evidence="2">The sequence shown here is derived from an EMBL/GenBank/DDBJ whole genome shotgun (WGS) entry which is preliminary data.</text>
</comment>
<protein>
    <submittedName>
        <fullName evidence="2">Uncharacterized protein</fullName>
    </submittedName>
</protein>
<accession>X1TVB2</accession>
<feature type="region of interest" description="Disordered" evidence="1">
    <location>
        <begin position="166"/>
        <end position="185"/>
    </location>
</feature>
<reference evidence="2" key="1">
    <citation type="journal article" date="2014" name="Front. Microbiol.">
        <title>High frequency of phylogenetically diverse reductive dehalogenase-homologous genes in deep subseafloor sedimentary metagenomes.</title>
        <authorList>
            <person name="Kawai M."/>
            <person name="Futagami T."/>
            <person name="Toyoda A."/>
            <person name="Takaki Y."/>
            <person name="Nishi S."/>
            <person name="Hori S."/>
            <person name="Arai W."/>
            <person name="Tsubouchi T."/>
            <person name="Morono Y."/>
            <person name="Uchiyama I."/>
            <person name="Ito T."/>
            <person name="Fujiyama A."/>
            <person name="Inagaki F."/>
            <person name="Takami H."/>
        </authorList>
    </citation>
    <scope>NUCLEOTIDE SEQUENCE</scope>
    <source>
        <strain evidence="2">Expedition CK06-06</strain>
    </source>
</reference>
<name>X1TVB2_9ZZZZ</name>
<sequence length="269" mass="31277">GMMPVEIAEGTGYHRRYVWGILMDYGLEPHIRPGTRPSEAESLRRRQQVWDLDDEGVSPKETAERVGLSLRHVYHIIETKSDPDVRGGQKIMRELAQKAGVSVEDVGNYLRMNEHERRRLGETGITERHPAWTEEHWQATNKEIDSMRQREETRLRTALDKDRRELEALEQSPGGSSGSQTAVEPTTQELADARYFWERTQERAAKKEPFAVLLSRSLEWRYLRDTEHQVRFTGYITELLARHPAGRFPAEEARELAKKWGVQEITKFE</sequence>
<gene>
    <name evidence="2" type="ORF">S12H4_36472</name>
</gene>
<organism evidence="2">
    <name type="scientific">marine sediment metagenome</name>
    <dbReference type="NCBI Taxonomy" id="412755"/>
    <lineage>
        <taxon>unclassified sequences</taxon>
        <taxon>metagenomes</taxon>
        <taxon>ecological metagenomes</taxon>
    </lineage>
</organism>
<feature type="non-terminal residue" evidence="2">
    <location>
        <position position="269"/>
    </location>
</feature>
<proteinExistence type="predicted"/>
<dbReference type="EMBL" id="BARW01021745">
    <property type="protein sequence ID" value="GAI91480.1"/>
    <property type="molecule type" value="Genomic_DNA"/>
</dbReference>
<evidence type="ECO:0000313" key="2">
    <source>
        <dbReference type="EMBL" id="GAI91480.1"/>
    </source>
</evidence>
<dbReference type="AlphaFoldDB" id="X1TVB2"/>